<reference evidence="3 4" key="1">
    <citation type="submission" date="2020-04" db="EMBL/GenBank/DDBJ databases">
        <title>Draft genome of Pyxidicoccus fallax type strain.</title>
        <authorList>
            <person name="Whitworth D.E."/>
        </authorList>
    </citation>
    <scope>NUCLEOTIDE SEQUENCE [LARGE SCALE GENOMIC DNA]</scope>
    <source>
        <strain evidence="3 4">DSM 14698</strain>
    </source>
</reference>
<feature type="chain" id="PRO_5032513311" description="MYXO-CTERM domain-containing protein" evidence="2">
    <location>
        <begin position="32"/>
        <end position="577"/>
    </location>
</feature>
<feature type="signal peptide" evidence="2">
    <location>
        <begin position="1"/>
        <end position="31"/>
    </location>
</feature>
<dbReference type="NCBIfam" id="NF045523">
    <property type="entry name" value="MXAN_5453_fam"/>
    <property type="match status" value="1"/>
</dbReference>
<organism evidence="3 4">
    <name type="scientific">Pyxidicoccus fallax</name>
    <dbReference type="NCBI Taxonomy" id="394095"/>
    <lineage>
        <taxon>Bacteria</taxon>
        <taxon>Pseudomonadati</taxon>
        <taxon>Myxococcota</taxon>
        <taxon>Myxococcia</taxon>
        <taxon>Myxococcales</taxon>
        <taxon>Cystobacterineae</taxon>
        <taxon>Myxococcaceae</taxon>
        <taxon>Pyxidicoccus</taxon>
    </lineage>
</organism>
<dbReference type="RefSeq" id="WP_169349547.1">
    <property type="nucleotide sequence ID" value="NZ_JABBJJ010000237.1"/>
</dbReference>
<accession>A0A848LR03</accession>
<dbReference type="NCBIfam" id="TIGR05002">
    <property type="entry name" value="NxxGxxAF_repeat"/>
    <property type="match status" value="1"/>
</dbReference>
<gene>
    <name evidence="3" type="ORF">HG543_36525</name>
</gene>
<keyword evidence="4" id="KW-1185">Reference proteome</keyword>
<feature type="compositionally biased region" description="Gly residues" evidence="1">
    <location>
        <begin position="532"/>
        <end position="545"/>
    </location>
</feature>
<name>A0A848LR03_9BACT</name>
<dbReference type="InterPro" id="IPR024038">
    <property type="entry name" value="MYXO-CTERM"/>
</dbReference>
<dbReference type="InterPro" id="IPR055876">
    <property type="entry name" value="DUF7453"/>
</dbReference>
<dbReference type="NCBIfam" id="TIGR03901">
    <property type="entry name" value="MYXO-CTERM"/>
    <property type="match status" value="1"/>
</dbReference>
<evidence type="ECO:0000313" key="4">
    <source>
        <dbReference type="Proteomes" id="UP000518300"/>
    </source>
</evidence>
<dbReference type="Pfam" id="PF24251">
    <property type="entry name" value="DUF7453"/>
    <property type="match status" value="1"/>
</dbReference>
<protein>
    <recommendedName>
        <fullName evidence="5">MYXO-CTERM domain-containing protein</fullName>
    </recommendedName>
</protein>
<evidence type="ECO:0000256" key="2">
    <source>
        <dbReference type="SAM" id="SignalP"/>
    </source>
</evidence>
<comment type="caution">
    <text evidence="3">The sequence shown here is derived from an EMBL/GenBank/DDBJ whole genome shotgun (WGS) entry which is preliminary data.</text>
</comment>
<dbReference type="EMBL" id="JABBJJ010000237">
    <property type="protein sequence ID" value="NMO20327.1"/>
    <property type="molecule type" value="Genomic_DNA"/>
</dbReference>
<dbReference type="AlphaFoldDB" id="A0A848LR03"/>
<dbReference type="Proteomes" id="UP000518300">
    <property type="component" value="Unassembled WGS sequence"/>
</dbReference>
<feature type="compositionally biased region" description="Gly residues" evidence="1">
    <location>
        <begin position="489"/>
        <end position="498"/>
    </location>
</feature>
<feature type="compositionally biased region" description="Gly residues" evidence="1">
    <location>
        <begin position="434"/>
        <end position="472"/>
    </location>
</feature>
<evidence type="ECO:0000313" key="3">
    <source>
        <dbReference type="EMBL" id="NMO20327.1"/>
    </source>
</evidence>
<evidence type="ECO:0000256" key="1">
    <source>
        <dbReference type="SAM" id="MobiDB-lite"/>
    </source>
</evidence>
<keyword evidence="2" id="KW-0732">Signal</keyword>
<feature type="region of interest" description="Disordered" evidence="1">
    <location>
        <begin position="430"/>
        <end position="549"/>
    </location>
</feature>
<feature type="compositionally biased region" description="Low complexity" evidence="1">
    <location>
        <begin position="474"/>
        <end position="488"/>
    </location>
</feature>
<sequence length="577" mass="59564">MSNALPRCSARTIPGQAVMLGALAMATPAWAELPDYTYQLQARTNLRGNLSGAYNLDPGNLLAASLQVPLTWDRQLAFRLQITPEGPNALWWGGGGMGSRVYLLPRELGEDARASDPGLNSMGDLAFAVTGASSASGNGIYLLNVSAPDQVRIIREPLGASDWSSLWLNEAGQLGARVTFSGVGKAYALLTPTPDGTGFVSTLVAKENALDPSSRFTFLYSPTLNDLGQMAGVADTATAEAEWFQELRVFSANPNGTSRIIARSRGLEASSPIYRFASVQPALNNRGEVAFLGTSRDASNRNITTLWLWTGTELKVLAQNGVNGIREMEFFPPDINDQGRVVFRAIDSNGRRAVWVTDGQDMKRVVSEHDIVPSDLGPARIDQETPSNPVFAGGPLINARGDITFVAGLAPPEDDQEEWGTAIFVAMAEEDGGTDGGTGGPDAGTDGGPGEPDAGADGGTGDPDAGVDGGSGQPDSGADAGPGEPDAGVDGGTDGGPGEPDAGAAPDAGPGENPDAGQEPDAGTGPVPDAGNPGGNPGNDPGGCGCQSTQASAVMPWLLLGLARFATSRRRKDARHG</sequence>
<evidence type="ECO:0008006" key="5">
    <source>
        <dbReference type="Google" id="ProtNLM"/>
    </source>
</evidence>
<feature type="compositionally biased region" description="Low complexity" evidence="1">
    <location>
        <begin position="499"/>
        <end position="517"/>
    </location>
</feature>
<proteinExistence type="predicted"/>